<dbReference type="KEGG" id="aia:AWH56_018990"/>
<dbReference type="RefSeq" id="WP_182081000.1">
    <property type="nucleotide sequence ID" value="NZ_CP063356.2"/>
</dbReference>
<feature type="transmembrane region" description="Helical" evidence="1">
    <location>
        <begin position="6"/>
        <end position="26"/>
    </location>
</feature>
<dbReference type="AlphaFoldDB" id="A0A7S7RAE9"/>
<protein>
    <submittedName>
        <fullName evidence="2">Uncharacterized protein</fullName>
    </submittedName>
</protein>
<keyword evidence="1" id="KW-1133">Transmembrane helix</keyword>
<name>A0A7S7RAE9_9BACI</name>
<keyword evidence="1" id="KW-0812">Transmembrane</keyword>
<reference evidence="2 3" key="1">
    <citation type="journal article" date="2017" name="Genome Announc.">
        <title>Draft Genome Sequences of Four Alkaliphilic Bacteria Belonging to the Anaerobacillus Genus.</title>
        <authorList>
            <person name="Bassil N.M."/>
            <person name="Lloyd J.R."/>
        </authorList>
    </citation>
    <scope>NUCLEOTIDE SEQUENCE [LARGE SCALE GENOMIC DNA]</scope>
    <source>
        <strain evidence="2 3">NB2006</strain>
    </source>
</reference>
<sequence>MKNKLTKGLGIGLGIGLSIYLTGLYLEYKEKAEQLKERETFGTGQDMS</sequence>
<accession>A0A7S7RAE9</accession>
<reference evidence="2 3" key="2">
    <citation type="journal article" date="2019" name="Int. J. Syst. Evol. Microbiol.">
        <title>Anaerobacillus isosaccharinicus sp. nov., an alkaliphilic bacterium which degrades isosaccharinic acid.</title>
        <authorList>
            <person name="Bassil N.M."/>
            <person name="Lloyd J.R."/>
        </authorList>
    </citation>
    <scope>NUCLEOTIDE SEQUENCE [LARGE SCALE GENOMIC DNA]</scope>
    <source>
        <strain evidence="2 3">NB2006</strain>
    </source>
</reference>
<evidence type="ECO:0000256" key="1">
    <source>
        <dbReference type="SAM" id="Phobius"/>
    </source>
</evidence>
<evidence type="ECO:0000313" key="2">
    <source>
        <dbReference type="EMBL" id="QOY34790.1"/>
    </source>
</evidence>
<keyword evidence="3" id="KW-1185">Reference proteome</keyword>
<dbReference type="Proteomes" id="UP000180175">
    <property type="component" value="Chromosome"/>
</dbReference>
<organism evidence="2 3">
    <name type="scientific">Anaerobacillus isosaccharinicus</name>
    <dbReference type="NCBI Taxonomy" id="1532552"/>
    <lineage>
        <taxon>Bacteria</taxon>
        <taxon>Bacillati</taxon>
        <taxon>Bacillota</taxon>
        <taxon>Bacilli</taxon>
        <taxon>Bacillales</taxon>
        <taxon>Bacillaceae</taxon>
        <taxon>Anaerobacillus</taxon>
    </lineage>
</organism>
<dbReference type="EMBL" id="CP063356">
    <property type="protein sequence ID" value="QOY34790.1"/>
    <property type="molecule type" value="Genomic_DNA"/>
</dbReference>
<gene>
    <name evidence="2" type="ORF">AWH56_018990</name>
</gene>
<proteinExistence type="predicted"/>
<evidence type="ECO:0000313" key="3">
    <source>
        <dbReference type="Proteomes" id="UP000180175"/>
    </source>
</evidence>
<keyword evidence="1" id="KW-0472">Membrane</keyword>